<reference evidence="3" key="1">
    <citation type="journal article" date="2020" name="Fungal Divers.">
        <title>Resolving the Mortierellaceae phylogeny through synthesis of multi-gene phylogenetics and phylogenomics.</title>
        <authorList>
            <person name="Vandepol N."/>
            <person name="Liber J."/>
            <person name="Desiro A."/>
            <person name="Na H."/>
            <person name="Kennedy M."/>
            <person name="Barry K."/>
            <person name="Grigoriev I.V."/>
            <person name="Miller A.N."/>
            <person name="O'Donnell K."/>
            <person name="Stajich J.E."/>
            <person name="Bonito G."/>
        </authorList>
    </citation>
    <scope>NUCLEOTIDE SEQUENCE</scope>
    <source>
        <strain evidence="3">REB-010B</strain>
    </source>
</reference>
<dbReference type="Proteomes" id="UP000738325">
    <property type="component" value="Unassembled WGS sequence"/>
</dbReference>
<dbReference type="AlphaFoldDB" id="A0A9P6UUM5"/>
<feature type="compositionally biased region" description="Acidic residues" evidence="1">
    <location>
        <begin position="125"/>
        <end position="138"/>
    </location>
</feature>
<sequence>MTDIEAISSVVAVLVASIIASASRVKFNKRICERLGRKCQWLKDLIDTGNLGPLSDPALKALQELLSTCDKDLKKFAGTGLLMRRIRSGGIPEVCELHMTELDDWVTRALDPRFNAKVRQAEPPSTEDEEDEEDELDQEDAMRHDVLVTRNQKDAANVFLSNPTPDRVVNRAIVNSDYLGEDRTQVGSFPFGTIYQGTYKGEPVYIRELNSDLEDEAVQSIKMSIQMAQCLSDCDNIVRIYGFCGTRMIVTDMPANGPLNEYAGKLSNIQKVVIARKIADALLFMYDIEARDKRIIHRDIRAANVLLTDKMTPMLTGFEVCKGDREVTAFHHTQEEGLRKWRSPETGFDFGTSPESDVYSFGILMYEISTGQEPEEGVDLADIEGGRICEEYTALIRKCLQRHSNARPTIDKVVEELYSIESGLGYLDQ</sequence>
<dbReference type="PROSITE" id="PS50011">
    <property type="entry name" value="PROTEIN_KINASE_DOM"/>
    <property type="match status" value="1"/>
</dbReference>
<dbReference type="GO" id="GO:0004713">
    <property type="term" value="F:protein tyrosine kinase activity"/>
    <property type="evidence" value="ECO:0007669"/>
    <property type="project" value="InterPro"/>
</dbReference>
<dbReference type="OrthoDB" id="3269467at2759"/>
<dbReference type="InterPro" id="IPR051681">
    <property type="entry name" value="Ser/Thr_Kinases-Pseudokinases"/>
</dbReference>
<feature type="domain" description="Protein kinase" evidence="2">
    <location>
        <begin position="180"/>
        <end position="419"/>
    </location>
</feature>
<evidence type="ECO:0000313" key="4">
    <source>
        <dbReference type="Proteomes" id="UP000738325"/>
    </source>
</evidence>
<dbReference type="Gene3D" id="3.30.200.20">
    <property type="entry name" value="Phosphorylase Kinase, domain 1"/>
    <property type="match status" value="1"/>
</dbReference>
<dbReference type="GO" id="GO:0005524">
    <property type="term" value="F:ATP binding"/>
    <property type="evidence" value="ECO:0007669"/>
    <property type="project" value="InterPro"/>
</dbReference>
<dbReference type="InterPro" id="IPR001245">
    <property type="entry name" value="Ser-Thr/Tyr_kinase_cat_dom"/>
</dbReference>
<dbReference type="InterPro" id="IPR011009">
    <property type="entry name" value="Kinase-like_dom_sf"/>
</dbReference>
<dbReference type="Gene3D" id="1.10.510.10">
    <property type="entry name" value="Transferase(Phosphotransferase) domain 1"/>
    <property type="match status" value="1"/>
</dbReference>
<evidence type="ECO:0000256" key="1">
    <source>
        <dbReference type="SAM" id="MobiDB-lite"/>
    </source>
</evidence>
<dbReference type="PROSITE" id="PS00109">
    <property type="entry name" value="PROTEIN_KINASE_TYR"/>
    <property type="match status" value="1"/>
</dbReference>
<dbReference type="Pfam" id="PF07714">
    <property type="entry name" value="PK_Tyr_Ser-Thr"/>
    <property type="match status" value="1"/>
</dbReference>
<dbReference type="SMART" id="SM00219">
    <property type="entry name" value="TyrKc"/>
    <property type="match status" value="1"/>
</dbReference>
<accession>A0A9P6UUM5</accession>
<dbReference type="EMBL" id="JAAAIP010000283">
    <property type="protein sequence ID" value="KAG0320428.1"/>
    <property type="molecule type" value="Genomic_DNA"/>
</dbReference>
<dbReference type="PANTHER" id="PTHR44329">
    <property type="entry name" value="SERINE/THREONINE-PROTEIN KINASE TNNI3K-RELATED"/>
    <property type="match status" value="1"/>
</dbReference>
<keyword evidence="4" id="KW-1185">Reference proteome</keyword>
<feature type="region of interest" description="Disordered" evidence="1">
    <location>
        <begin position="116"/>
        <end position="138"/>
    </location>
</feature>
<evidence type="ECO:0000259" key="2">
    <source>
        <dbReference type="PROSITE" id="PS50011"/>
    </source>
</evidence>
<comment type="caution">
    <text evidence="3">The sequence shown here is derived from an EMBL/GenBank/DDBJ whole genome shotgun (WGS) entry which is preliminary data.</text>
</comment>
<dbReference type="SUPFAM" id="SSF56112">
    <property type="entry name" value="Protein kinase-like (PK-like)"/>
    <property type="match status" value="1"/>
</dbReference>
<protein>
    <recommendedName>
        <fullName evidence="2">Protein kinase domain-containing protein</fullName>
    </recommendedName>
</protein>
<name>A0A9P6UUM5_9FUNG</name>
<dbReference type="InterPro" id="IPR000719">
    <property type="entry name" value="Prot_kinase_dom"/>
</dbReference>
<evidence type="ECO:0000313" key="3">
    <source>
        <dbReference type="EMBL" id="KAG0320428.1"/>
    </source>
</evidence>
<dbReference type="InterPro" id="IPR020635">
    <property type="entry name" value="Tyr_kinase_cat_dom"/>
</dbReference>
<gene>
    <name evidence="3" type="ORF">BGZ99_004515</name>
</gene>
<dbReference type="InterPro" id="IPR059179">
    <property type="entry name" value="MLKL-like_MCAfunc"/>
</dbReference>
<dbReference type="GO" id="GO:0004674">
    <property type="term" value="F:protein serine/threonine kinase activity"/>
    <property type="evidence" value="ECO:0007669"/>
    <property type="project" value="TreeGrafter"/>
</dbReference>
<dbReference type="InterPro" id="IPR008266">
    <property type="entry name" value="Tyr_kinase_AS"/>
</dbReference>
<organism evidence="3 4">
    <name type="scientific">Dissophora globulifera</name>
    <dbReference type="NCBI Taxonomy" id="979702"/>
    <lineage>
        <taxon>Eukaryota</taxon>
        <taxon>Fungi</taxon>
        <taxon>Fungi incertae sedis</taxon>
        <taxon>Mucoromycota</taxon>
        <taxon>Mortierellomycotina</taxon>
        <taxon>Mortierellomycetes</taxon>
        <taxon>Mortierellales</taxon>
        <taxon>Mortierellaceae</taxon>
        <taxon>Dissophora</taxon>
    </lineage>
</organism>
<proteinExistence type="predicted"/>
<dbReference type="CDD" id="cd21037">
    <property type="entry name" value="MLKL_NTD"/>
    <property type="match status" value="1"/>
</dbReference>